<dbReference type="Proteomes" id="UP000285138">
    <property type="component" value="Unassembled WGS sequence"/>
</dbReference>
<gene>
    <name evidence="1" type="ORF">D5R97_04670</name>
</gene>
<dbReference type="InterPro" id="IPR023378">
    <property type="entry name" value="YheA/YmcA-like_dom_sf"/>
</dbReference>
<dbReference type="AlphaFoldDB" id="A0A424YF52"/>
<dbReference type="EMBL" id="QZAA01000125">
    <property type="protein sequence ID" value="RQD76272.1"/>
    <property type="molecule type" value="Genomic_DNA"/>
</dbReference>
<protein>
    <submittedName>
        <fullName evidence="1">YlbF family regulator</fullName>
    </submittedName>
</protein>
<comment type="caution">
    <text evidence="1">The sequence shown here is derived from an EMBL/GenBank/DDBJ whole genome shotgun (WGS) entry which is preliminary data.</text>
</comment>
<reference evidence="1 2" key="1">
    <citation type="submission" date="2018-08" db="EMBL/GenBank/DDBJ databases">
        <title>The metabolism and importance of syntrophic acetate oxidation coupled to methane or sulfide production in haloalkaline environments.</title>
        <authorList>
            <person name="Timmers P.H.A."/>
            <person name="Vavourakis C.D."/>
            <person name="Sorokin D.Y."/>
            <person name="Sinninghe Damste J.S."/>
            <person name="Muyzer G."/>
            <person name="Stams A.J.M."/>
            <person name="Plugge C.M."/>
        </authorList>
    </citation>
    <scope>NUCLEOTIDE SEQUENCE [LARGE SCALE GENOMIC DNA]</scope>
    <source>
        <strain evidence="1">MSAO_Bac1</strain>
    </source>
</reference>
<proteinExistence type="predicted"/>
<evidence type="ECO:0000313" key="1">
    <source>
        <dbReference type="EMBL" id="RQD76272.1"/>
    </source>
</evidence>
<organism evidence="1 2">
    <name type="scientific">Candidatus Syntrophonatronum acetioxidans</name>
    <dbReference type="NCBI Taxonomy" id="1795816"/>
    <lineage>
        <taxon>Bacteria</taxon>
        <taxon>Bacillati</taxon>
        <taxon>Bacillota</taxon>
        <taxon>Clostridia</taxon>
        <taxon>Eubacteriales</taxon>
        <taxon>Syntrophomonadaceae</taxon>
        <taxon>Candidatus Syntrophonatronum</taxon>
    </lineage>
</organism>
<name>A0A424YF52_9FIRM</name>
<dbReference type="Gene3D" id="1.20.1500.10">
    <property type="entry name" value="YheA/YmcA-like"/>
    <property type="match status" value="1"/>
</dbReference>
<evidence type="ECO:0000313" key="2">
    <source>
        <dbReference type="Proteomes" id="UP000285138"/>
    </source>
</evidence>
<dbReference type="SUPFAM" id="SSF158622">
    <property type="entry name" value="YheA/YmcA-like"/>
    <property type="match status" value="1"/>
</dbReference>
<accession>A0A424YF52</accession>
<dbReference type="InterPro" id="IPR010368">
    <property type="entry name" value="Com_YlbF"/>
</dbReference>
<sequence length="125" mass="13610">MNSIIEKAEELGMAILNSEEYKAFSEAQDKLDANPEAQKLIQAFQNKQSSLHQAHHSGQEIQQEEVDELKDLQKDMLGNEIIKDYVVAKQKTEKLITSVNQVLSRTVGESLGIGGSSGGCSGGCC</sequence>
<dbReference type="Pfam" id="PF06133">
    <property type="entry name" value="Com_YlbF"/>
    <property type="match status" value="1"/>
</dbReference>